<proteinExistence type="inferred from homology"/>
<feature type="transmembrane region" description="Helical" evidence="13">
    <location>
        <begin position="116"/>
        <end position="137"/>
    </location>
</feature>
<keyword evidence="7" id="KW-0630">Potassium</keyword>
<reference evidence="14 15" key="1">
    <citation type="submission" date="2021-05" db="EMBL/GenBank/DDBJ databases">
        <title>A Polyphasic approach of four new species of the genus Ohtaekwangia: Ohtaekwangia histidinii sp. nov., Ohtaekwangia cretensis sp. nov., Ohtaekwangia indiensis sp. nov., Ohtaekwangia reichenbachii sp. nov. from diverse environment.</title>
        <authorList>
            <person name="Octaviana S."/>
        </authorList>
    </citation>
    <scope>NUCLEOTIDE SEQUENCE [LARGE SCALE GENOMIC DNA]</scope>
    <source>
        <strain evidence="14 15">PWU5</strain>
    </source>
</reference>
<keyword evidence="5 13" id="KW-0812">Transmembrane</keyword>
<evidence type="ECO:0000256" key="13">
    <source>
        <dbReference type="SAM" id="Phobius"/>
    </source>
</evidence>
<dbReference type="GO" id="GO:0005267">
    <property type="term" value="F:potassium channel activity"/>
    <property type="evidence" value="ECO:0007669"/>
    <property type="project" value="UniProtKB-KW"/>
</dbReference>
<keyword evidence="6" id="KW-0631">Potassium channel</keyword>
<evidence type="ECO:0000256" key="10">
    <source>
        <dbReference type="ARBA" id="ARBA00023136"/>
    </source>
</evidence>
<feature type="transmembrane region" description="Helical" evidence="13">
    <location>
        <begin position="157"/>
        <end position="178"/>
    </location>
</feature>
<comment type="similarity">
    <text evidence="2">Belongs to the TMEM175 family.</text>
</comment>
<dbReference type="RefSeq" id="WP_254086728.1">
    <property type="nucleotide sequence ID" value="NZ_JAHESE010000030.1"/>
</dbReference>
<dbReference type="GO" id="GO:0015252">
    <property type="term" value="F:proton channel activity"/>
    <property type="evidence" value="ECO:0007669"/>
    <property type="project" value="InterPro"/>
</dbReference>
<evidence type="ECO:0000256" key="5">
    <source>
        <dbReference type="ARBA" id="ARBA00022692"/>
    </source>
</evidence>
<feature type="transmembrane region" description="Helical" evidence="13">
    <location>
        <begin position="184"/>
        <end position="204"/>
    </location>
</feature>
<evidence type="ECO:0000256" key="7">
    <source>
        <dbReference type="ARBA" id="ARBA00022958"/>
    </source>
</evidence>
<accession>A0AAP2E3S3</accession>
<evidence type="ECO:0000256" key="4">
    <source>
        <dbReference type="ARBA" id="ARBA00022538"/>
    </source>
</evidence>
<evidence type="ECO:0000313" key="14">
    <source>
        <dbReference type="EMBL" id="MBT1711152.1"/>
    </source>
</evidence>
<feature type="transmembrane region" description="Helical" evidence="13">
    <location>
        <begin position="12"/>
        <end position="31"/>
    </location>
</feature>
<dbReference type="GO" id="GO:0016020">
    <property type="term" value="C:membrane"/>
    <property type="evidence" value="ECO:0007669"/>
    <property type="project" value="UniProtKB-SubCell"/>
</dbReference>
<gene>
    <name evidence="14" type="ORF">KK062_23110</name>
</gene>
<keyword evidence="3" id="KW-0813">Transport</keyword>
<evidence type="ECO:0000256" key="2">
    <source>
        <dbReference type="ARBA" id="ARBA00006920"/>
    </source>
</evidence>
<dbReference type="AlphaFoldDB" id="A0AAP2E3S3"/>
<evidence type="ECO:0000256" key="12">
    <source>
        <dbReference type="ARBA" id="ARBA00034430"/>
    </source>
</evidence>
<evidence type="ECO:0000256" key="3">
    <source>
        <dbReference type="ARBA" id="ARBA00022448"/>
    </source>
</evidence>
<sequence>MTTVKETSRLESFSDGVFGFAITLLVLDIHVPTVSEGQDLLNLLMADWATYLSFLIGFFTILVCWINHHYMFDHIYKNNSKLLLLNGFKLLVVTFTPFATALISKYINTPQQSTAVSVYAFNFALMGTAMFFIWLYAVRMDLMKHESEALLKMITRYYFLATAMSVTIFILSFINIWICLGFSGIMFATFLFPEQMMAYAMRVLSARK</sequence>
<name>A0AAP2E3S3_9BACT</name>
<keyword evidence="10 13" id="KW-0472">Membrane</keyword>
<evidence type="ECO:0000256" key="9">
    <source>
        <dbReference type="ARBA" id="ARBA00023065"/>
    </source>
</evidence>
<keyword evidence="9" id="KW-0406">Ion transport</keyword>
<comment type="catalytic activity">
    <reaction evidence="12">
        <text>K(+)(in) = K(+)(out)</text>
        <dbReference type="Rhea" id="RHEA:29463"/>
        <dbReference type="ChEBI" id="CHEBI:29103"/>
    </reaction>
</comment>
<dbReference type="EMBL" id="JAHESE010000030">
    <property type="protein sequence ID" value="MBT1711152.1"/>
    <property type="molecule type" value="Genomic_DNA"/>
</dbReference>
<evidence type="ECO:0000256" key="1">
    <source>
        <dbReference type="ARBA" id="ARBA00004141"/>
    </source>
</evidence>
<keyword evidence="8 13" id="KW-1133">Transmembrane helix</keyword>
<keyword evidence="11" id="KW-0407">Ion channel</keyword>
<comment type="subcellular location">
    <subcellularLocation>
        <location evidence="1">Membrane</location>
        <topology evidence="1">Multi-pass membrane protein</topology>
    </subcellularLocation>
</comment>
<comment type="caution">
    <text evidence="14">The sequence shown here is derived from an EMBL/GenBank/DDBJ whole genome shotgun (WGS) entry which is preliminary data.</text>
</comment>
<dbReference type="InterPro" id="IPR010617">
    <property type="entry name" value="TMEM175-like"/>
</dbReference>
<evidence type="ECO:0000256" key="8">
    <source>
        <dbReference type="ARBA" id="ARBA00022989"/>
    </source>
</evidence>
<evidence type="ECO:0000256" key="6">
    <source>
        <dbReference type="ARBA" id="ARBA00022826"/>
    </source>
</evidence>
<feature type="transmembrane region" description="Helical" evidence="13">
    <location>
        <begin position="82"/>
        <end position="104"/>
    </location>
</feature>
<dbReference type="Pfam" id="PF06736">
    <property type="entry name" value="TMEM175"/>
    <property type="match status" value="1"/>
</dbReference>
<protein>
    <submittedName>
        <fullName evidence="14">DUF1211 domain-containing protein</fullName>
    </submittedName>
</protein>
<dbReference type="PANTHER" id="PTHR31462:SF5">
    <property type="entry name" value="ENDOSOMAL_LYSOSOMAL PROTON CHANNEL TMEM175"/>
    <property type="match status" value="1"/>
</dbReference>
<organism evidence="14 15">
    <name type="scientific">Dawidia cretensis</name>
    <dbReference type="NCBI Taxonomy" id="2782350"/>
    <lineage>
        <taxon>Bacteria</taxon>
        <taxon>Pseudomonadati</taxon>
        <taxon>Bacteroidota</taxon>
        <taxon>Cytophagia</taxon>
        <taxon>Cytophagales</taxon>
        <taxon>Chryseotaleaceae</taxon>
        <taxon>Dawidia</taxon>
    </lineage>
</organism>
<keyword evidence="4" id="KW-0633">Potassium transport</keyword>
<dbReference type="Proteomes" id="UP001319080">
    <property type="component" value="Unassembled WGS sequence"/>
</dbReference>
<evidence type="ECO:0000256" key="11">
    <source>
        <dbReference type="ARBA" id="ARBA00023303"/>
    </source>
</evidence>
<keyword evidence="15" id="KW-1185">Reference proteome</keyword>
<feature type="transmembrane region" description="Helical" evidence="13">
    <location>
        <begin position="51"/>
        <end position="70"/>
    </location>
</feature>
<evidence type="ECO:0000313" key="15">
    <source>
        <dbReference type="Proteomes" id="UP001319080"/>
    </source>
</evidence>
<dbReference type="PANTHER" id="PTHR31462">
    <property type="entry name" value="ENDOSOMAL/LYSOSOMAL POTASSIUM CHANNEL TMEM175"/>
    <property type="match status" value="1"/>
</dbReference>